<feature type="coiled-coil region" evidence="1">
    <location>
        <begin position="149"/>
        <end position="176"/>
    </location>
</feature>
<dbReference type="PANTHER" id="PTHR22933">
    <property type="entry name" value="FI18007P1-RELATED"/>
    <property type="match status" value="1"/>
</dbReference>
<evidence type="ECO:0000313" key="6">
    <source>
        <dbReference type="RefSeq" id="XP_058979348.1"/>
    </source>
</evidence>
<evidence type="ECO:0000313" key="7">
    <source>
        <dbReference type="RefSeq" id="XP_058979349.1"/>
    </source>
</evidence>
<feature type="region of interest" description="Disordered" evidence="2">
    <location>
        <begin position="367"/>
        <end position="396"/>
    </location>
</feature>
<dbReference type="SMART" id="SM00494">
    <property type="entry name" value="ChtBD2"/>
    <property type="match status" value="1"/>
</dbReference>
<keyword evidence="3" id="KW-0732">Signal</keyword>
<feature type="compositionally biased region" description="Low complexity" evidence="2">
    <location>
        <begin position="369"/>
        <end position="390"/>
    </location>
</feature>
<feature type="domain" description="Chitin-binding type-2" evidence="4">
    <location>
        <begin position="443"/>
        <end position="506"/>
    </location>
</feature>
<dbReference type="Gene3D" id="2.170.140.10">
    <property type="entry name" value="Chitin binding domain"/>
    <property type="match status" value="1"/>
</dbReference>
<dbReference type="InterPro" id="IPR052976">
    <property type="entry name" value="Scoloptoxin-like"/>
</dbReference>
<dbReference type="PROSITE" id="PS50940">
    <property type="entry name" value="CHIT_BIND_II"/>
    <property type="match status" value="1"/>
</dbReference>
<keyword evidence="5" id="KW-1185">Reference proteome</keyword>
<dbReference type="PROSITE" id="PS00356">
    <property type="entry name" value="HTH_LACI_1"/>
    <property type="match status" value="1"/>
</dbReference>
<accession>A0ABM3V0M6</accession>
<dbReference type="GeneID" id="101892331"/>
<dbReference type="InterPro" id="IPR036508">
    <property type="entry name" value="Chitin-bd_dom_sf"/>
</dbReference>
<dbReference type="PANTHER" id="PTHR22933:SF32">
    <property type="entry name" value="MIND THE GAP, ISOFORM E"/>
    <property type="match status" value="1"/>
</dbReference>
<dbReference type="Proteomes" id="UP001652621">
    <property type="component" value="Unplaced"/>
</dbReference>
<keyword evidence="1" id="KW-0175">Coiled coil</keyword>
<feature type="chain" id="PRO_5045025383" evidence="3">
    <location>
        <begin position="20"/>
        <end position="601"/>
    </location>
</feature>
<evidence type="ECO:0000256" key="3">
    <source>
        <dbReference type="SAM" id="SignalP"/>
    </source>
</evidence>
<protein>
    <submittedName>
        <fullName evidence="6 7">Uncharacterized protein LOC101892331 isoform X1</fullName>
    </submittedName>
</protein>
<gene>
    <name evidence="6 7" type="primary">LOC101892331</name>
</gene>
<dbReference type="SUPFAM" id="SSF57625">
    <property type="entry name" value="Invertebrate chitin-binding proteins"/>
    <property type="match status" value="1"/>
</dbReference>
<proteinExistence type="predicted"/>
<dbReference type="RefSeq" id="XP_058979348.1">
    <property type="nucleotide sequence ID" value="XM_059123365.1"/>
</dbReference>
<dbReference type="Pfam" id="PF01607">
    <property type="entry name" value="CBM_14"/>
    <property type="match status" value="1"/>
</dbReference>
<name>A0ABM3V0M6_MUSDO</name>
<evidence type="ECO:0000313" key="5">
    <source>
        <dbReference type="Proteomes" id="UP001652621"/>
    </source>
</evidence>
<reference evidence="6 7" key="1">
    <citation type="submission" date="2025-05" db="UniProtKB">
        <authorList>
            <consortium name="RefSeq"/>
        </authorList>
    </citation>
    <scope>IDENTIFICATION</scope>
    <source>
        <strain evidence="6 7">Aabys</strain>
        <tissue evidence="6 7">Whole body</tissue>
    </source>
</reference>
<organism evidence="5 7">
    <name type="scientific">Musca domestica</name>
    <name type="common">House fly</name>
    <dbReference type="NCBI Taxonomy" id="7370"/>
    <lineage>
        <taxon>Eukaryota</taxon>
        <taxon>Metazoa</taxon>
        <taxon>Ecdysozoa</taxon>
        <taxon>Arthropoda</taxon>
        <taxon>Hexapoda</taxon>
        <taxon>Insecta</taxon>
        <taxon>Pterygota</taxon>
        <taxon>Neoptera</taxon>
        <taxon>Endopterygota</taxon>
        <taxon>Diptera</taxon>
        <taxon>Brachycera</taxon>
        <taxon>Muscomorpha</taxon>
        <taxon>Muscoidea</taxon>
        <taxon>Muscidae</taxon>
        <taxon>Musca</taxon>
    </lineage>
</organism>
<dbReference type="InterPro" id="IPR002557">
    <property type="entry name" value="Chitin-bd_dom"/>
</dbReference>
<sequence>MNFIVIGMLIMQAARLACGTCVLESDFGFILNCNFKKSGLFRVRNLGGLKAHFGLGFSLGDELGFPESLGNVEGGRRRSIGYKNGPPPNAVGVLPANQQPSAQSLMDKRIQSRSPMVLSPELKESLQKQAKAAAAAELMARKNAGADNLARQQALNEMLVQQKRQAELRAQQAALRELAAKRAQQKPLMTEARPLPLGVPAFKPIPQKQLPAVSFTPHQQNQLAERRSQSVAVDTPNSRMSVNNKLVDTYTQQLNNNRTFHPHNAVMISKPMTVPAFQAMPSSVNKITSVLKTPTPSVATAAASVNHPNYLQFEEPKFDMKDITVEELAKAANVSVDTIKHAIYVREQQLKAEHRAMLAAKLREEFMRTSTSTSSTTSTTTTTTTTSTTTPRPQPHFVEESNFVQAESKKSKVMNAPKEYYPVGYDKNFDDNFKSKVDLPPTSFSCAKQKHFPGLYADTDLGCMVFHVCALTDDGMVRKSFLCPENTLFDQTILKCNWWFYVDCASSKSVYDSNIPISKSYQLMKSLTYFSKYNKQGSDEEGISSDGRGVGGGLDIQSLKESMDEENRKTTTPSDRSDDDGAELSKYVNSQLMDEHSKQES</sequence>
<evidence type="ECO:0000256" key="1">
    <source>
        <dbReference type="SAM" id="Coils"/>
    </source>
</evidence>
<evidence type="ECO:0000256" key="2">
    <source>
        <dbReference type="SAM" id="MobiDB-lite"/>
    </source>
</evidence>
<feature type="signal peptide" evidence="3">
    <location>
        <begin position="1"/>
        <end position="19"/>
    </location>
</feature>
<evidence type="ECO:0000259" key="4">
    <source>
        <dbReference type="PROSITE" id="PS50940"/>
    </source>
</evidence>
<feature type="region of interest" description="Disordered" evidence="2">
    <location>
        <begin position="539"/>
        <end position="601"/>
    </location>
</feature>
<dbReference type="RefSeq" id="XP_058979349.1">
    <property type="nucleotide sequence ID" value="XM_059123366.1"/>
</dbReference>